<dbReference type="EMBL" id="JARKIE010001115">
    <property type="protein sequence ID" value="KAJ7606096.1"/>
    <property type="molecule type" value="Genomic_DNA"/>
</dbReference>
<reference evidence="1" key="1">
    <citation type="submission" date="2023-03" db="EMBL/GenBank/DDBJ databases">
        <title>Massive genome expansion in bonnet fungi (Mycena s.s.) driven by repeated elements and novel gene families across ecological guilds.</title>
        <authorList>
            <consortium name="Lawrence Berkeley National Laboratory"/>
            <person name="Harder C.B."/>
            <person name="Miyauchi S."/>
            <person name="Viragh M."/>
            <person name="Kuo A."/>
            <person name="Thoen E."/>
            <person name="Andreopoulos B."/>
            <person name="Lu D."/>
            <person name="Skrede I."/>
            <person name="Drula E."/>
            <person name="Henrissat B."/>
            <person name="Morin E."/>
            <person name="Kohler A."/>
            <person name="Barry K."/>
            <person name="LaButti K."/>
            <person name="Morin E."/>
            <person name="Salamov A."/>
            <person name="Lipzen A."/>
            <person name="Mereny Z."/>
            <person name="Hegedus B."/>
            <person name="Baldrian P."/>
            <person name="Stursova M."/>
            <person name="Weitz H."/>
            <person name="Taylor A."/>
            <person name="Grigoriev I.V."/>
            <person name="Nagy L.G."/>
            <person name="Martin F."/>
            <person name="Kauserud H."/>
        </authorList>
    </citation>
    <scope>NUCLEOTIDE SEQUENCE</scope>
    <source>
        <strain evidence="1">CBHHK067</strain>
    </source>
</reference>
<organism evidence="1 2">
    <name type="scientific">Mycena rosella</name>
    <name type="common">Pink bonnet</name>
    <name type="synonym">Agaricus rosellus</name>
    <dbReference type="NCBI Taxonomy" id="1033263"/>
    <lineage>
        <taxon>Eukaryota</taxon>
        <taxon>Fungi</taxon>
        <taxon>Dikarya</taxon>
        <taxon>Basidiomycota</taxon>
        <taxon>Agaricomycotina</taxon>
        <taxon>Agaricomycetes</taxon>
        <taxon>Agaricomycetidae</taxon>
        <taxon>Agaricales</taxon>
        <taxon>Marasmiineae</taxon>
        <taxon>Mycenaceae</taxon>
        <taxon>Mycena</taxon>
    </lineage>
</organism>
<name>A0AAD7B089_MYCRO</name>
<proteinExistence type="predicted"/>
<evidence type="ECO:0000313" key="1">
    <source>
        <dbReference type="EMBL" id="KAJ7606096.1"/>
    </source>
</evidence>
<gene>
    <name evidence="1" type="ORF">B0H17DRAFT_1119766</name>
</gene>
<sequence>MRGRSRGPRSSVPVPRPHSRHFFSCPPCDALPCIGALPSLSRCFATCLHPTRKWPSWTWRSARMTTHYFHFRTRSRGNSSILPFITRLAPSWNCLSIIMALRVSSSQCIATAPRFRVCRLPSKVRISLRVTALSGKSLSIHLGHHDYPIELPTLPSLRFLTLTTSMQKLHVPHAIQEAICSLAVEMPHIEVLTVVVLAELESYTSAGGDKVDRALKKLTHLCEVHFGFAAEYSDYEDMQFERSVREGLQMANEAGLLTISKRRWAWYHKYDVMGHFSR</sequence>
<evidence type="ECO:0000313" key="2">
    <source>
        <dbReference type="Proteomes" id="UP001221757"/>
    </source>
</evidence>
<comment type="caution">
    <text evidence="1">The sequence shown here is derived from an EMBL/GenBank/DDBJ whole genome shotgun (WGS) entry which is preliminary data.</text>
</comment>
<dbReference type="AlphaFoldDB" id="A0AAD7B089"/>
<accession>A0AAD7B089</accession>
<keyword evidence="2" id="KW-1185">Reference proteome</keyword>
<dbReference type="Proteomes" id="UP001221757">
    <property type="component" value="Unassembled WGS sequence"/>
</dbReference>
<protein>
    <submittedName>
        <fullName evidence="1">Uncharacterized protein</fullName>
    </submittedName>
</protein>